<protein>
    <submittedName>
        <fullName evidence="1">Uncharacterized protein</fullName>
    </submittedName>
</protein>
<reference evidence="1 2" key="1">
    <citation type="submission" date="2024-04" db="EMBL/GenBank/DDBJ databases">
        <title>Phyllosticta paracitricarpa is synonymous to the EU quarantine fungus P. citricarpa based on phylogenomic analyses.</title>
        <authorList>
            <consortium name="Lawrence Berkeley National Laboratory"/>
            <person name="Van ingen-buijs V.A."/>
            <person name="Van westerhoven A.C."/>
            <person name="Haridas S."/>
            <person name="Skiadas P."/>
            <person name="Martin F."/>
            <person name="Groenewald J.Z."/>
            <person name="Crous P.W."/>
            <person name="Seidl M.F."/>
        </authorList>
    </citation>
    <scope>NUCLEOTIDE SEQUENCE [LARGE SCALE GENOMIC DNA]</scope>
    <source>
        <strain evidence="1 2">CPC 17464</strain>
    </source>
</reference>
<evidence type="ECO:0000313" key="1">
    <source>
        <dbReference type="EMBL" id="KAK7536820.1"/>
    </source>
</evidence>
<dbReference type="EMBL" id="JBBPEH010000006">
    <property type="protein sequence ID" value="KAK7536820.1"/>
    <property type="molecule type" value="Genomic_DNA"/>
</dbReference>
<dbReference type="Proteomes" id="UP001360953">
    <property type="component" value="Unassembled WGS sequence"/>
</dbReference>
<dbReference type="PANTHER" id="PTHR47843:SF5">
    <property type="entry name" value="BTB_POZ DOMAIN PROTEIN"/>
    <property type="match status" value="1"/>
</dbReference>
<proteinExistence type="predicted"/>
<name>A0ABR1LS62_9PEZI</name>
<evidence type="ECO:0000313" key="2">
    <source>
        <dbReference type="Proteomes" id="UP001360953"/>
    </source>
</evidence>
<sequence>MPEPESAEEAALFHVNVYGAAEMYQINGMKEVALVHFKRYFSEAITCKKFARGIAVAYSVTVEQDRALRDFIVEQAVQNIDTLTETAQLDTALDETPPFGKELVHAVHVCHVT</sequence>
<gene>
    <name evidence="1" type="ORF">J3D65DRAFT_667548</name>
</gene>
<dbReference type="GeneID" id="92035935"/>
<keyword evidence="2" id="KW-1185">Reference proteome</keyword>
<comment type="caution">
    <text evidence="1">The sequence shown here is derived from an EMBL/GenBank/DDBJ whole genome shotgun (WGS) entry which is preliminary data.</text>
</comment>
<organism evidence="1 2">
    <name type="scientific">Phyllosticta citribraziliensis</name>
    <dbReference type="NCBI Taxonomy" id="989973"/>
    <lineage>
        <taxon>Eukaryota</taxon>
        <taxon>Fungi</taxon>
        <taxon>Dikarya</taxon>
        <taxon>Ascomycota</taxon>
        <taxon>Pezizomycotina</taxon>
        <taxon>Dothideomycetes</taxon>
        <taxon>Dothideomycetes incertae sedis</taxon>
        <taxon>Botryosphaeriales</taxon>
        <taxon>Phyllostictaceae</taxon>
        <taxon>Phyllosticta</taxon>
    </lineage>
</organism>
<dbReference type="PANTHER" id="PTHR47843">
    <property type="entry name" value="BTB DOMAIN-CONTAINING PROTEIN-RELATED"/>
    <property type="match status" value="1"/>
</dbReference>
<dbReference type="RefSeq" id="XP_066654971.1">
    <property type="nucleotide sequence ID" value="XM_066803029.1"/>
</dbReference>
<accession>A0ABR1LS62</accession>